<feature type="domain" description="Tc toxin complex TcA C-terminal TcB-binding" evidence="3">
    <location>
        <begin position="1924"/>
        <end position="1991"/>
    </location>
</feature>
<dbReference type="InterPro" id="IPR041079">
    <property type="entry name" value="Neuraminidase-like"/>
</dbReference>
<feature type="domain" description="Tc toxin complex TcA C-terminal TcB-binding" evidence="3">
    <location>
        <begin position="1696"/>
        <end position="1826"/>
    </location>
</feature>
<evidence type="ECO:0000259" key="4">
    <source>
        <dbReference type="Pfam" id="PF18413"/>
    </source>
</evidence>
<feature type="coiled-coil region" evidence="2">
    <location>
        <begin position="1676"/>
        <end position="1703"/>
    </location>
</feature>
<organism evidence="6 7">
    <name type="scientific">Serratia liquefaciens</name>
    <dbReference type="NCBI Taxonomy" id="614"/>
    <lineage>
        <taxon>Bacteria</taxon>
        <taxon>Pseudomonadati</taxon>
        <taxon>Pseudomonadota</taxon>
        <taxon>Gammaproteobacteria</taxon>
        <taxon>Enterobacterales</taxon>
        <taxon>Yersiniaceae</taxon>
        <taxon>Serratia</taxon>
    </lineage>
</organism>
<dbReference type="InterPro" id="IPR046839">
    <property type="entry name" value="ABC_toxin_N"/>
</dbReference>
<dbReference type="Pfam" id="PF18276">
    <property type="entry name" value="TcA_TcB_BD"/>
    <property type="match status" value="2"/>
</dbReference>
<sequence>MYSTADILKKLNTPASEVSRYSGEPQQPTTLADIMMLSFPEVRSLSGERITREEQCYLWEQAQLEEKANRMLDSRLLSRANPQLAHAVRMGIGQSSSFYSFDTMFGGRAEHFVKPGAVSSMFSPAAYLAQLYYEANKLYEENSPHHLNSRRPDLQSLKLSQENLDGEISTLKVCNEVLKQAINKSGTDVSNVYNPNFDRVRFAVQLQDPGFSAFRSRRNSARQLGTDTGLLSSLEANISSELIDFLIKNNDRASERLDAFCQATGLPVSDLIKVTGKPDATDKLTVSESTFNQLFQICGYIHRYHMSFSDAQTLVSAPLKPFTDPGVASVLMRVLQLNADDLLWVIKIISGRRKLEWPADPVAVDFLSQLVQWLEVKNLRPVDLFMMLTVNYSGENSPFDGKNSPKNRDLLTTLRHGLSGTHSEVSKSTLTDAAAPLVAAVYNLDSPQKGAALLQWLDRLWGVEGKKEGVQKLLQSLLNAAEKYNDDGITDEQVIFCQQLGQLALITQILQLTTAELTFAVEHPDKLSAKMTTLPHDLETILSLDSLHHGLQRCGPQGSDILSALKNGTLTAHQLSLVTGISQELMEGVLPIGEKLTWEDVDLALQWTDRATRLGVSCRSVEQLLALPYHDNTTTAWQAVADLLVDALPPQKATQLEAAIDETRSTALSNYAITHFTQIWKPKAEDAISVKDRNGLFNWLLLDNQVSAQVKTTQIGEAIASIQLYISQALAGQYGNVNAAVLSRPFLTGWDRYNKDYSSWAGLAQLVYYPENYLDPTLRIGQSGMMDEILQTLSQGLLNEDVVESAFKTYLTRFEEIANLNVINAYHDSLDEKSGKTYLLSRSAAGQYYWRSADVSKMKDGRLPANAWSEWKKIDIGIVATGDLIRPVIFQDRLYLFWLESQHYRASKIEGKSGSQNKQDILEYTLKYAHIKHDGSWTAPINIKIDKQASESIELITLLKNSADNAGIFCARHIEDDMVYICLYQKDESTQLVTVGVTQTGDFVTFDNKTSKLKDAIDIQLKNGVNAKKVNTLFHDRDFFVFHNNQQVMRYGAADIGLYGSLFEEHFNRPGVVVKVHDDEIVVRVDFELAWDTDLFQGAKWARFNGHDMQIITSKLTRINLGEKSIYSIKEAKFKFRPEEIIKHPDAGIEFTQTFAREKESEGWSTSDFIRIHINLTSKSSQNIPNICLHNDPQSGVQTLQYGDNPLIRINTLFAKQLISLANKGLSSILSMEAQTSLNFEEPDIFNSANALYYWEMFYYIPMMVFHRLLQESRFTEATQWIKYIWCPEGYIVDGEPAPWHWNVKPLEDNTDWNASSLDSVDPDAVAQADPMHYKVATFMSYLDLLIARGDAAYRRLERDTLNEAKMWYVQAMELLGKEPSEPETKLWNNPTLGEAGGDRQYVEAQQYLLAVRLQAGGEEGAAPQGTILAPPLFLPQHNEKLQGYWVTLRQRLYNLRHNLSIDGQPLSLPVYASPADPQALLTAAVNASSQSSPLPGISEKPVYRFPVILDSAKNITSQLIQFGGSMLSLMQQQDAEKLSLMLQNQGAELMEQSILIQQKTTEETQHDIDAIDRSIESAQSRKDTYQSMIDENISQAETTALRLSGGSTALNGTAGIAFTAAGVLDMAPNIFGLADGGDEWGAAIRAGGYVAELGAIGMRVTADTMFQNELYRRRRQEWEIQRNTADHEVSQLKLQKQALEKRQAATRGQLNYLTTQQRQIRMQMAFLQNKFTSQALYGWLRGKLASVYYQFYDLTVSRCLMAQKAYEWSMGTNSANFIRPGAWQDNHAGLMAGETLMLNLTQMEQRYLQESERQKEVVRTVCLSRVYAGLSSGGFSLTDKVAELITDATKNSGTDGNGLRISDGQMQATLKLSDLKIGDDYPSSLGNIRRIKQISVTLPALIGPYQDVRAVLSYSNGLAMPRGCDALAVSHGMNDSGQFQLDFNDSRWLPFEGIPVDDSGTLTLSFPQANSSQKDLLLSLTDIILHIRYTIAH</sequence>
<accession>A0A515D5M0</accession>
<gene>
    <name evidence="6" type="ORF">EGO53_28285</name>
</gene>
<evidence type="ECO:0000259" key="5">
    <source>
        <dbReference type="Pfam" id="PF20220"/>
    </source>
</evidence>
<evidence type="ECO:0000313" key="7">
    <source>
        <dbReference type="Proteomes" id="UP000317572"/>
    </source>
</evidence>
<keyword evidence="1" id="KW-0843">Virulence</keyword>
<keyword evidence="2" id="KW-0175">Coiled coil</keyword>
<name>A0A515D5M0_SERLI</name>
<dbReference type="InterPro" id="IPR018003">
    <property type="entry name" value="Insecticidal_toxin/plasmid_vir"/>
</dbReference>
<evidence type="ECO:0000256" key="2">
    <source>
        <dbReference type="SAM" id="Coils"/>
    </source>
</evidence>
<reference evidence="6 7" key="1">
    <citation type="submission" date="2018-11" db="EMBL/GenBank/DDBJ databases">
        <title>The first complete genome of Serratia liquefaciens isolated from metalophyte plant revel distinctness adaptive mechanisms in an extreme habitat.</title>
        <authorList>
            <person name="Caneschi W.L."/>
            <person name="Sanchez A.B."/>
            <person name="Felestrino E.B."/>
            <person name="Assis R.A.B."/>
            <person name="Lemes C.G.C."/>
            <person name="Cordeiro I.F."/>
            <person name="Fonseca N.P."/>
            <person name="Villa M."/>
            <person name="Vieira I.T."/>
            <person name="Moraes L.A."/>
            <person name="Kamino L.H.Y."/>
            <person name="do Carmo F."/>
            <person name="Garcia C.M."/>
            <person name="Almeida N.F."/>
            <person name="Silva R.S."/>
            <person name="Ferro J.A."/>
            <person name="Ferro M.I.T."/>
            <person name="Varani A.M."/>
            <person name="Ferreira R.M."/>
            <person name="dos Santos V.L."/>
            <person name="Silva U.C."/>
            <person name="Setubal J.C."/>
            <person name="Moreira L.M."/>
        </authorList>
    </citation>
    <scope>NUCLEOTIDE SEQUENCE [LARGE SCALE GENOMIC DNA]</scope>
    <source>
        <strain evidence="6 7">FG3</strain>
        <plasmid evidence="6 7">p1-159</plasmid>
    </source>
</reference>
<evidence type="ECO:0000256" key="1">
    <source>
        <dbReference type="ARBA" id="ARBA00023026"/>
    </source>
</evidence>
<feature type="domain" description="Neuraminidase-like" evidence="4">
    <location>
        <begin position="820"/>
        <end position="984"/>
    </location>
</feature>
<dbReference type="RefSeq" id="WP_142816560.1">
    <property type="nucleotide sequence ID" value="NZ_CP033894.1"/>
</dbReference>
<keyword evidence="6" id="KW-0614">Plasmid</keyword>
<protein>
    <submittedName>
        <fullName evidence="6">Uncharacterized protein</fullName>
    </submittedName>
</protein>
<evidence type="ECO:0000259" key="3">
    <source>
        <dbReference type="Pfam" id="PF18276"/>
    </source>
</evidence>
<dbReference type="Pfam" id="PF03538">
    <property type="entry name" value="VRP1"/>
    <property type="match status" value="1"/>
</dbReference>
<dbReference type="InterPro" id="IPR040840">
    <property type="entry name" value="TcA_TcB_BD"/>
</dbReference>
<dbReference type="Pfam" id="PF20220">
    <property type="entry name" value="ABC_toxin_N"/>
    <property type="match status" value="1"/>
</dbReference>
<geneLocation type="plasmid" evidence="6 7">
    <name>p1-159</name>
</geneLocation>
<proteinExistence type="predicted"/>
<evidence type="ECO:0000313" key="6">
    <source>
        <dbReference type="EMBL" id="QDL35696.1"/>
    </source>
</evidence>
<dbReference type="EMBL" id="CP033894">
    <property type="protein sequence ID" value="QDL35696.1"/>
    <property type="molecule type" value="Genomic_DNA"/>
</dbReference>
<feature type="domain" description="ABC toxin N-terminal" evidence="5">
    <location>
        <begin position="662"/>
        <end position="788"/>
    </location>
</feature>
<dbReference type="Pfam" id="PF18413">
    <property type="entry name" value="Neuraminidase"/>
    <property type="match status" value="1"/>
</dbReference>
<dbReference type="Proteomes" id="UP000317572">
    <property type="component" value="Plasmid p1-159"/>
</dbReference>